<gene>
    <name evidence="1" type="ORF">FA95DRAFT_1490826</name>
</gene>
<evidence type="ECO:0000313" key="1">
    <source>
        <dbReference type="EMBL" id="KAI0048488.1"/>
    </source>
</evidence>
<feature type="non-terminal residue" evidence="1">
    <location>
        <position position="1"/>
    </location>
</feature>
<keyword evidence="2" id="KW-1185">Reference proteome</keyword>
<accession>A0ACB8RY71</accession>
<organism evidence="1 2">
    <name type="scientific">Auriscalpium vulgare</name>
    <dbReference type="NCBI Taxonomy" id="40419"/>
    <lineage>
        <taxon>Eukaryota</taxon>
        <taxon>Fungi</taxon>
        <taxon>Dikarya</taxon>
        <taxon>Basidiomycota</taxon>
        <taxon>Agaricomycotina</taxon>
        <taxon>Agaricomycetes</taxon>
        <taxon>Russulales</taxon>
        <taxon>Auriscalpiaceae</taxon>
        <taxon>Auriscalpium</taxon>
    </lineage>
</organism>
<reference evidence="1" key="2">
    <citation type="journal article" date="2022" name="New Phytol.">
        <title>Evolutionary transition to the ectomycorrhizal habit in the genomes of a hyperdiverse lineage of mushroom-forming fungi.</title>
        <authorList>
            <person name="Looney B."/>
            <person name="Miyauchi S."/>
            <person name="Morin E."/>
            <person name="Drula E."/>
            <person name="Courty P.E."/>
            <person name="Kohler A."/>
            <person name="Kuo A."/>
            <person name="LaButti K."/>
            <person name="Pangilinan J."/>
            <person name="Lipzen A."/>
            <person name="Riley R."/>
            <person name="Andreopoulos W."/>
            <person name="He G."/>
            <person name="Johnson J."/>
            <person name="Nolan M."/>
            <person name="Tritt A."/>
            <person name="Barry K.W."/>
            <person name="Grigoriev I.V."/>
            <person name="Nagy L.G."/>
            <person name="Hibbett D."/>
            <person name="Henrissat B."/>
            <person name="Matheny P.B."/>
            <person name="Labbe J."/>
            <person name="Martin F.M."/>
        </authorList>
    </citation>
    <scope>NUCLEOTIDE SEQUENCE</scope>
    <source>
        <strain evidence="1">FP105234-sp</strain>
    </source>
</reference>
<protein>
    <submittedName>
        <fullName evidence="1">Uncharacterized protein</fullName>
    </submittedName>
</protein>
<comment type="caution">
    <text evidence="1">The sequence shown here is derived from an EMBL/GenBank/DDBJ whole genome shotgun (WGS) entry which is preliminary data.</text>
</comment>
<reference evidence="1" key="1">
    <citation type="submission" date="2021-02" db="EMBL/GenBank/DDBJ databases">
        <authorList>
            <consortium name="DOE Joint Genome Institute"/>
            <person name="Ahrendt S."/>
            <person name="Looney B.P."/>
            <person name="Miyauchi S."/>
            <person name="Morin E."/>
            <person name="Drula E."/>
            <person name="Courty P.E."/>
            <person name="Chicoki N."/>
            <person name="Fauchery L."/>
            <person name="Kohler A."/>
            <person name="Kuo A."/>
            <person name="Labutti K."/>
            <person name="Pangilinan J."/>
            <person name="Lipzen A."/>
            <person name="Riley R."/>
            <person name="Andreopoulos W."/>
            <person name="He G."/>
            <person name="Johnson J."/>
            <person name="Barry K.W."/>
            <person name="Grigoriev I.V."/>
            <person name="Nagy L."/>
            <person name="Hibbett D."/>
            <person name="Henrissat B."/>
            <person name="Matheny P.B."/>
            <person name="Labbe J."/>
            <person name="Martin F."/>
        </authorList>
    </citation>
    <scope>NUCLEOTIDE SEQUENCE</scope>
    <source>
        <strain evidence="1">FP105234-sp</strain>
    </source>
</reference>
<evidence type="ECO:0000313" key="2">
    <source>
        <dbReference type="Proteomes" id="UP000814033"/>
    </source>
</evidence>
<sequence length="212" mass="22756">ELPATVKSLNEGWLATFQTAATISGLLAVVQAQLISFVKNPANYDSTPNHASMQALLALTYCDLFLCLSATVSALILTDEFGELPVRASRVSDPIKVGTFDSSAASLLEVYGARKSWRWVMFHWLATLLLAVLCMIAQVALYVWLQESLAVKVTVVVVGVFGILPLLHFIPAIRGARRDSIIITSPRTSAYAAANLTLIGPYVSSSPTATTA</sequence>
<dbReference type="EMBL" id="MU275886">
    <property type="protein sequence ID" value="KAI0048488.1"/>
    <property type="molecule type" value="Genomic_DNA"/>
</dbReference>
<name>A0ACB8RY71_9AGAM</name>
<proteinExistence type="predicted"/>
<dbReference type="Proteomes" id="UP000814033">
    <property type="component" value="Unassembled WGS sequence"/>
</dbReference>